<keyword evidence="6" id="KW-0813">Transport</keyword>
<feature type="binding site" evidence="45">
    <location>
        <position position="157"/>
    </location>
    <ligand>
        <name>FAD</name>
        <dbReference type="ChEBI" id="CHEBI:57692"/>
    </ligand>
</feature>
<dbReference type="Pfam" id="PF00970">
    <property type="entry name" value="FAD_binding_6"/>
    <property type="match status" value="1"/>
</dbReference>
<keyword evidence="51" id="KW-1185">Reference proteome</keyword>
<dbReference type="GO" id="GO:0006417">
    <property type="term" value="P:regulation of translation"/>
    <property type="evidence" value="ECO:0007669"/>
    <property type="project" value="UniProtKB-KW"/>
</dbReference>
<dbReference type="Pfam" id="PF00076">
    <property type="entry name" value="RRM_1"/>
    <property type="match status" value="1"/>
</dbReference>
<evidence type="ECO:0000256" key="31">
    <source>
        <dbReference type="ARBA" id="ARBA00023221"/>
    </source>
</evidence>
<feature type="binding site" evidence="45">
    <location>
        <position position="140"/>
    </location>
    <ligand>
        <name>FAD</name>
        <dbReference type="ChEBI" id="CHEBI:57692"/>
    </ligand>
</feature>
<comment type="catalytic activity">
    <reaction evidence="40">
        <text>2 Fe(III)-[cytochrome b5] + NADH = 2 Fe(II)-[cytochrome b5] + NAD(+) + H(+)</text>
        <dbReference type="Rhea" id="RHEA:46680"/>
        <dbReference type="Rhea" id="RHEA-COMP:10438"/>
        <dbReference type="Rhea" id="RHEA-COMP:10439"/>
        <dbReference type="ChEBI" id="CHEBI:15378"/>
        <dbReference type="ChEBI" id="CHEBI:29033"/>
        <dbReference type="ChEBI" id="CHEBI:29034"/>
        <dbReference type="ChEBI" id="CHEBI:57540"/>
        <dbReference type="ChEBI" id="CHEBI:57945"/>
        <dbReference type="EC" id="1.6.2.2"/>
    </reaction>
    <physiologicalReaction direction="left-to-right" evidence="40">
        <dbReference type="Rhea" id="RHEA:46681"/>
    </physiologicalReaction>
</comment>
<keyword evidence="17" id="KW-0256">Endoplasmic reticulum</keyword>
<dbReference type="InterPro" id="IPR034784">
    <property type="entry name" value="PDIP3_RRM"/>
</dbReference>
<evidence type="ECO:0000256" key="44">
    <source>
        <dbReference type="ARBA" id="ARBA00078267"/>
    </source>
</evidence>
<keyword evidence="18 45" id="KW-0274">FAD</keyword>
<dbReference type="Ensembl" id="ENSSSUT00005033957.1">
    <property type="protein sequence ID" value="ENSSSUP00005029756.1"/>
    <property type="gene ID" value="ENSSSUG00005019058.1"/>
</dbReference>
<evidence type="ECO:0000256" key="41">
    <source>
        <dbReference type="ARBA" id="ARBA00055514"/>
    </source>
</evidence>
<evidence type="ECO:0000256" key="46">
    <source>
        <dbReference type="PROSITE-ProRule" id="PRU00176"/>
    </source>
</evidence>
<dbReference type="SUPFAM" id="SSF52343">
    <property type="entry name" value="Ferredoxin reductase-like, C-terminal NADP-linked domain"/>
    <property type="match status" value="1"/>
</dbReference>
<evidence type="ECO:0000259" key="49">
    <source>
        <dbReference type="PROSITE" id="PS51384"/>
    </source>
</evidence>
<keyword evidence="20" id="KW-0810">Translation regulation</keyword>
<evidence type="ECO:0000256" key="9">
    <source>
        <dbReference type="ARBA" id="ARBA00022499"/>
    </source>
</evidence>
<proteinExistence type="inferred from homology"/>
<evidence type="ECO:0000256" key="13">
    <source>
        <dbReference type="ARBA" id="ARBA00022630"/>
    </source>
</evidence>
<evidence type="ECO:0000256" key="8">
    <source>
        <dbReference type="ARBA" id="ARBA00022490"/>
    </source>
</evidence>
<keyword evidence="26" id="KW-0520">NAD</keyword>
<evidence type="ECO:0000256" key="43">
    <source>
        <dbReference type="ARBA" id="ARBA00073185"/>
    </source>
</evidence>
<dbReference type="InterPro" id="IPR035979">
    <property type="entry name" value="RBD_domain_sf"/>
</dbReference>
<dbReference type="InterPro" id="IPR001433">
    <property type="entry name" value="OxRdtase_FAD/NAD-bd"/>
</dbReference>
<feature type="region of interest" description="Disordered" evidence="47">
    <location>
        <begin position="682"/>
        <end position="702"/>
    </location>
</feature>
<feature type="binding site" evidence="45">
    <location>
        <position position="162"/>
    </location>
    <ligand>
        <name>FAD</name>
        <dbReference type="ChEBI" id="CHEBI:57692"/>
    </ligand>
</feature>
<evidence type="ECO:0000256" key="25">
    <source>
        <dbReference type="ARBA" id="ARBA00023011"/>
    </source>
</evidence>
<dbReference type="Pfam" id="PF00175">
    <property type="entry name" value="NAD_binding_1"/>
    <property type="match status" value="1"/>
</dbReference>
<dbReference type="PANTHER" id="PTHR19370">
    <property type="entry name" value="NADH-CYTOCHROME B5 REDUCTASE"/>
    <property type="match status" value="1"/>
</dbReference>
<dbReference type="InterPro" id="IPR001834">
    <property type="entry name" value="CBR-like"/>
</dbReference>
<keyword evidence="23" id="KW-0007">Acetylation</keyword>
<comment type="function">
    <text evidence="41">Is involved in regulation of translation. Is preferentially associated with CBC-bound spliced mRNA-protein complexes during the pioneer round of mRNA translation. Contributes to enhanced translational efficiency of spliced over nonspliced mRNAs. Recruits activated ribosomal protein S6 kinase beta-1 I/RPS6KB1 to newly synthesized mRNA. Involved in nuclear mRNA export; probably mediated by association with the TREX complex.</text>
</comment>
<evidence type="ECO:0000256" key="28">
    <source>
        <dbReference type="ARBA" id="ARBA00023128"/>
    </source>
</evidence>
<feature type="domain" description="RRM" evidence="48">
    <location>
        <begin position="589"/>
        <end position="660"/>
    </location>
</feature>
<feature type="binding site" evidence="45">
    <location>
        <position position="175"/>
    </location>
    <ligand>
        <name>FAD</name>
        <dbReference type="ChEBI" id="CHEBI:57692"/>
    </ligand>
</feature>
<keyword evidence="27" id="KW-0443">Lipid metabolism</keyword>
<dbReference type="FunFam" id="3.40.50.80:FF:000005">
    <property type="entry name" value="NADH-cytochrome b5 reductase"/>
    <property type="match status" value="1"/>
</dbReference>
<dbReference type="FunFam" id="3.30.70.330:FF:000243">
    <property type="entry name" value="DNA polymerase delta-interacting protein 3"/>
    <property type="match status" value="1"/>
</dbReference>
<evidence type="ECO:0000256" key="26">
    <source>
        <dbReference type="ARBA" id="ARBA00023027"/>
    </source>
</evidence>
<evidence type="ECO:0000256" key="15">
    <source>
        <dbReference type="ARBA" id="ARBA00022787"/>
    </source>
</evidence>
<dbReference type="GO" id="GO:0005741">
    <property type="term" value="C:mitochondrial outer membrane"/>
    <property type="evidence" value="ECO:0007669"/>
    <property type="project" value="UniProtKB-SubCell"/>
</dbReference>
<evidence type="ECO:0000256" key="27">
    <source>
        <dbReference type="ARBA" id="ARBA00023098"/>
    </source>
</evidence>
<keyword evidence="13 45" id="KW-0285">Flavoprotein</keyword>
<evidence type="ECO:0000256" key="17">
    <source>
        <dbReference type="ARBA" id="ARBA00022824"/>
    </source>
</evidence>
<keyword evidence="22" id="KW-0752">Steroid biosynthesis</keyword>
<evidence type="ECO:0000256" key="22">
    <source>
        <dbReference type="ARBA" id="ARBA00022955"/>
    </source>
</evidence>
<evidence type="ECO:0000256" key="10">
    <source>
        <dbReference type="ARBA" id="ARBA00022516"/>
    </source>
</evidence>
<evidence type="ECO:0000256" key="34">
    <source>
        <dbReference type="ARBA" id="ARBA00037417"/>
    </source>
</evidence>
<evidence type="ECO:0000256" key="29">
    <source>
        <dbReference type="ARBA" id="ARBA00023136"/>
    </source>
</evidence>
<organism evidence="50 51">
    <name type="scientific">Suricata suricatta</name>
    <name type="common">Meerkat</name>
    <dbReference type="NCBI Taxonomy" id="37032"/>
    <lineage>
        <taxon>Eukaryota</taxon>
        <taxon>Metazoa</taxon>
        <taxon>Chordata</taxon>
        <taxon>Craniata</taxon>
        <taxon>Vertebrata</taxon>
        <taxon>Euteleostomi</taxon>
        <taxon>Mammalia</taxon>
        <taxon>Eutheria</taxon>
        <taxon>Laurasiatheria</taxon>
        <taxon>Carnivora</taxon>
        <taxon>Feliformia</taxon>
        <taxon>Herpestidae</taxon>
        <taxon>Suricata</taxon>
    </lineage>
</organism>
<dbReference type="GO" id="GO:0003723">
    <property type="term" value="F:RNA binding"/>
    <property type="evidence" value="ECO:0007669"/>
    <property type="project" value="UniProtKB-UniRule"/>
</dbReference>
<evidence type="ECO:0000256" key="12">
    <source>
        <dbReference type="ARBA" id="ARBA00022553"/>
    </source>
</evidence>
<dbReference type="Gene3D" id="3.30.70.330">
    <property type="match status" value="1"/>
</dbReference>
<evidence type="ECO:0000256" key="16">
    <source>
        <dbReference type="ARBA" id="ARBA00022816"/>
    </source>
</evidence>
<evidence type="ECO:0000256" key="4">
    <source>
        <dbReference type="ARBA" id="ARBA00006105"/>
    </source>
</evidence>
<feature type="binding site" evidence="45">
    <location>
        <position position="233"/>
    </location>
    <ligand>
        <name>FAD</name>
        <dbReference type="ChEBI" id="CHEBI:57692"/>
    </ligand>
</feature>
<evidence type="ECO:0000256" key="21">
    <source>
        <dbReference type="ARBA" id="ARBA00022884"/>
    </source>
</evidence>
<dbReference type="EC" id="1.6.2.2" evidence="5"/>
<sequence>MAFSIFLPPSSPGRDCPHALEGGGARRGRDSLLSWGFNEGLEGDPGWELRGSWDLLGHVVLSPVWFLHSLLMKLFHRSAPAITLESPDIKYPLRLVDKEVINHDTRRFRFALPSPQHILGLPVGQHIYLSARIDGNLVIRPYTPVSSDDDKGFVDLVIKVYFKDTHPKFPAGGKMSQYLESMKIGDTIEFRGPNGLLVYQGKGKFAIRPDKKSNPVIRTVKSVGMIAGGTGITPMLQVIRAIMKDPDDHTVCHLLFANQTEKDILLRPELEELRNEHSARFKLWYTVDRAPEAWDYSQGFVNEEMIRDHLPPPEEEPLILMCGPPPMIHLNARPGIGGVRSRVGTQQSLLSQPARTATFQQRFDARQKIGLADARLKLGVKDAREKLLQKDARFRIKGKVQDAREMLNSRKQQSAVPQKARQVADAREKISLKRNSPAAFMSPPVGTVTPALKLTKTIQVPQQKAMAPVHTHPAGMRINVVNNHPAKQNLYDLEEEDDAVAPIPSKQMKVAASGSFLHHVAGLSTSKFSMAKALPLTKVVQNDAYTAPALPSSVRTKALTNMSRTLVNKEEPPKELPPAEPVLSPLEGTKMTVNNLHPRVTEEDIVELFCVCGALKRARLVHPGVAEVVFVKKDDAITAYKKYNNRCLDGQPMKCNLHMNGNVITSDQPILLRLSDSPSVKKESELPRRVDSTAASNPPAEVDPDTILRALFKSSGASVTTQPTEFKIKL</sequence>
<evidence type="ECO:0000313" key="51">
    <source>
        <dbReference type="Proteomes" id="UP000472268"/>
    </source>
</evidence>
<comment type="similarity">
    <text evidence="4">Belongs to the flavoprotein pyridine nucleotide cytochrome reductase family.</text>
</comment>
<feature type="domain" description="FAD-binding FR-type" evidence="49">
    <location>
        <begin position="88"/>
        <end position="200"/>
    </location>
</feature>
<reference evidence="50" key="2">
    <citation type="submission" date="2025-08" db="UniProtKB">
        <authorList>
            <consortium name="Ensembl"/>
        </authorList>
    </citation>
    <scope>IDENTIFICATION</scope>
</reference>
<dbReference type="GO" id="GO:0005789">
    <property type="term" value="C:endoplasmic reticulum membrane"/>
    <property type="evidence" value="ECO:0007669"/>
    <property type="project" value="UniProtKB-SubCell"/>
</dbReference>
<evidence type="ECO:0000256" key="42">
    <source>
        <dbReference type="ARBA" id="ARBA00066023"/>
    </source>
</evidence>
<dbReference type="AlphaFoldDB" id="A0A673V892"/>
<keyword evidence="29" id="KW-0472">Membrane</keyword>
<dbReference type="PRINTS" id="PR00371">
    <property type="entry name" value="FPNCR"/>
</dbReference>
<dbReference type="GO" id="GO:0090524">
    <property type="term" value="F:cytochrome-b5 reductase activity, acting on NADH"/>
    <property type="evidence" value="ECO:0007669"/>
    <property type="project" value="UniProtKB-EC"/>
</dbReference>
<dbReference type="Gene3D" id="3.40.50.80">
    <property type="entry name" value="Nucleotide-binding domain of ferredoxin-NADP reductase (FNR) module"/>
    <property type="match status" value="1"/>
</dbReference>
<evidence type="ECO:0000259" key="48">
    <source>
        <dbReference type="PROSITE" id="PS50102"/>
    </source>
</evidence>
<feature type="binding site" evidence="45">
    <location>
        <position position="141"/>
    </location>
    <ligand>
        <name>FAD</name>
        <dbReference type="ChEBI" id="CHEBI:57692"/>
    </ligand>
</feature>
<comment type="subcellular location">
    <subcellularLocation>
        <location evidence="3">Cytoplasm</location>
    </subcellularLocation>
    <subcellularLocation>
        <location evidence="35">Endoplasmic reticulum membrane</location>
        <topology evidence="35">Lipid-anchor</topology>
        <orientation evidence="35">Cytoplasmic side</orientation>
    </subcellularLocation>
    <subcellularLocation>
        <location evidence="36">Mitochondrion outer membrane</location>
        <topology evidence="36">Lipid-anchor</topology>
        <orientation evidence="36">Cytoplasmic side</orientation>
    </subcellularLocation>
    <subcellularLocation>
        <location evidence="2">Nucleus speckle</location>
    </subcellularLocation>
</comment>
<dbReference type="PRINTS" id="PR00406">
    <property type="entry name" value="CYTB5RDTASE"/>
</dbReference>
<dbReference type="InterPro" id="IPR012677">
    <property type="entry name" value="Nucleotide-bd_a/b_plait_sf"/>
</dbReference>
<keyword evidence="32" id="KW-0539">Nucleus</keyword>
<evidence type="ECO:0000256" key="5">
    <source>
        <dbReference type="ARBA" id="ARBA00012011"/>
    </source>
</evidence>
<evidence type="ECO:0000256" key="36">
    <source>
        <dbReference type="ARBA" id="ARBA00037821"/>
    </source>
</evidence>
<keyword evidence="7" id="KW-0488">Methylation</keyword>
<dbReference type="SUPFAM" id="SSF63380">
    <property type="entry name" value="Riboflavin synthase domain-like"/>
    <property type="match status" value="1"/>
</dbReference>
<keyword evidence="8" id="KW-0963">Cytoplasm</keyword>
<evidence type="ECO:0000256" key="33">
    <source>
        <dbReference type="ARBA" id="ARBA00023288"/>
    </source>
</evidence>
<evidence type="ECO:0000256" key="2">
    <source>
        <dbReference type="ARBA" id="ARBA00004324"/>
    </source>
</evidence>
<keyword evidence="10" id="KW-0444">Lipid biosynthesis</keyword>
<dbReference type="SUPFAM" id="SSF54928">
    <property type="entry name" value="RNA-binding domain, RBD"/>
    <property type="match status" value="1"/>
</dbReference>
<dbReference type="InterPro" id="IPR017927">
    <property type="entry name" value="FAD-bd_FR_type"/>
</dbReference>
<dbReference type="Gene3D" id="2.40.30.10">
    <property type="entry name" value="Translation factors"/>
    <property type="match status" value="1"/>
</dbReference>
<keyword evidence="30" id="KW-1207">Sterol metabolism</keyword>
<evidence type="ECO:0000256" key="1">
    <source>
        <dbReference type="ARBA" id="ARBA00001974"/>
    </source>
</evidence>
<comment type="subunit">
    <text evidence="39">Component of a complex composed of cytochrome b5, NADH-cytochrome b5 reductase (CYB5R3) and MTARC2. Interacts with MTLN; the interaction is required to maintain cellular lipid composition and leads to stimulation of mitochondrial respiratory complex I activity.</text>
</comment>
<dbReference type="Proteomes" id="UP000472268">
    <property type="component" value="Chromosome 10"/>
</dbReference>
<keyword evidence="16" id="KW-0509">mRNA transport</keyword>
<name>A0A673V892_SURSU</name>
<dbReference type="GO" id="GO:0006695">
    <property type="term" value="P:cholesterol biosynthetic process"/>
    <property type="evidence" value="ECO:0007669"/>
    <property type="project" value="UniProtKB-KW"/>
</dbReference>
<comment type="cofactor">
    <cofactor evidence="1 45">
        <name>FAD</name>
        <dbReference type="ChEBI" id="CHEBI:57692"/>
    </cofactor>
</comment>
<keyword evidence="31" id="KW-0753">Steroid metabolism</keyword>
<gene>
    <name evidence="50" type="primary">POLDIP3</name>
</gene>
<evidence type="ECO:0000256" key="35">
    <source>
        <dbReference type="ARBA" id="ARBA00037811"/>
    </source>
</evidence>
<dbReference type="GO" id="GO:0016607">
    <property type="term" value="C:nuclear speck"/>
    <property type="evidence" value="ECO:0007669"/>
    <property type="project" value="UniProtKB-SubCell"/>
</dbReference>
<evidence type="ECO:0000256" key="24">
    <source>
        <dbReference type="ARBA" id="ARBA00023002"/>
    </source>
</evidence>
<feature type="binding site" evidence="45">
    <location>
        <position position="159"/>
    </location>
    <ligand>
        <name>FAD</name>
        <dbReference type="ChEBI" id="CHEBI:57692"/>
    </ligand>
</feature>
<evidence type="ECO:0000256" key="45">
    <source>
        <dbReference type="PIRSR" id="PIRSR601834-1"/>
    </source>
</evidence>
<evidence type="ECO:0000313" key="50">
    <source>
        <dbReference type="Ensembl" id="ENSSSUP00005029756.1"/>
    </source>
</evidence>
<keyword evidence="25" id="KW-0756">Sterol biosynthesis</keyword>
<dbReference type="CDD" id="cd12681">
    <property type="entry name" value="RRM_SKAR"/>
    <property type="match status" value="1"/>
</dbReference>
<feature type="compositionally biased region" description="Basic and acidic residues" evidence="47">
    <location>
        <begin position="682"/>
        <end position="691"/>
    </location>
</feature>
<dbReference type="SMART" id="SM00360">
    <property type="entry name" value="RRM"/>
    <property type="match status" value="1"/>
</dbReference>
<dbReference type="InterPro" id="IPR017938">
    <property type="entry name" value="Riboflavin_synthase-like_b-brl"/>
</dbReference>
<dbReference type="FunFam" id="2.40.30.10:FF:000021">
    <property type="entry name" value="NADH-cytochrome b5 reductase"/>
    <property type="match status" value="1"/>
</dbReference>
<evidence type="ECO:0000256" key="20">
    <source>
        <dbReference type="ARBA" id="ARBA00022845"/>
    </source>
</evidence>
<evidence type="ECO:0000256" key="14">
    <source>
        <dbReference type="ARBA" id="ARBA00022778"/>
    </source>
</evidence>
<keyword evidence="14" id="KW-0152">Cholesterol biosynthesis</keyword>
<evidence type="ECO:0000256" key="18">
    <source>
        <dbReference type="ARBA" id="ARBA00022827"/>
    </source>
</evidence>
<dbReference type="InterPro" id="IPR000504">
    <property type="entry name" value="RRM_dom"/>
</dbReference>
<dbReference type="GO" id="GO:0016973">
    <property type="term" value="P:poly(A)+ mRNA export from nucleus"/>
    <property type="evidence" value="ECO:0007669"/>
    <property type="project" value="UniProtKB-ARBA"/>
</dbReference>
<evidence type="ECO:0000256" key="47">
    <source>
        <dbReference type="SAM" id="MobiDB-lite"/>
    </source>
</evidence>
<keyword evidence="28" id="KW-0496">Mitochondrion</keyword>
<evidence type="ECO:0000256" key="11">
    <source>
        <dbReference type="ARBA" id="ARBA00022548"/>
    </source>
</evidence>
<dbReference type="InterPro" id="IPR001709">
    <property type="entry name" value="Flavoprot_Pyr_Nucl_cyt_Rdtase"/>
</dbReference>
<evidence type="ECO:0000256" key="30">
    <source>
        <dbReference type="ARBA" id="ARBA00023166"/>
    </source>
</evidence>
<keyword evidence="21 46" id="KW-0694">RNA-binding</keyword>
<dbReference type="PANTHER" id="PTHR19370:SF121">
    <property type="entry name" value="NADH-CYTOCHROME B5 REDUCTASE 3"/>
    <property type="match status" value="1"/>
</dbReference>
<dbReference type="InterPro" id="IPR008333">
    <property type="entry name" value="Cbr1-like_FAD-bd_dom"/>
</dbReference>
<feature type="binding site" evidence="45">
    <location>
        <position position="176"/>
    </location>
    <ligand>
        <name>FAD</name>
        <dbReference type="ChEBI" id="CHEBI:57692"/>
    </ligand>
</feature>
<dbReference type="GO" id="GO:0071949">
    <property type="term" value="F:FAD binding"/>
    <property type="evidence" value="ECO:0007669"/>
    <property type="project" value="TreeGrafter"/>
</dbReference>
<keyword evidence="15" id="KW-1000">Mitochondrion outer membrane</keyword>
<protein>
    <recommendedName>
        <fullName evidence="37">NADH-cytochrome b5 reductase 3</fullName>
        <ecNumber evidence="5">1.6.2.2</ecNumber>
    </recommendedName>
    <alternativeName>
        <fullName evidence="38">Diaphorase-1</fullName>
    </alternativeName>
    <alternativeName>
        <fullName evidence="43">Polymerase delta-interacting protein 3</fullName>
    </alternativeName>
    <alternativeName>
        <fullName evidence="44">S6K1 Aly/REF-like target</fullName>
    </alternativeName>
</protein>
<evidence type="ECO:0000256" key="23">
    <source>
        <dbReference type="ARBA" id="ARBA00022990"/>
    </source>
</evidence>
<evidence type="ECO:0000256" key="39">
    <source>
        <dbReference type="ARBA" id="ARBA00047026"/>
    </source>
</evidence>
<evidence type="ECO:0000256" key="3">
    <source>
        <dbReference type="ARBA" id="ARBA00004496"/>
    </source>
</evidence>
<evidence type="ECO:0000256" key="6">
    <source>
        <dbReference type="ARBA" id="ARBA00022448"/>
    </source>
</evidence>
<dbReference type="PROSITE" id="PS51384">
    <property type="entry name" value="FAD_FR"/>
    <property type="match status" value="1"/>
</dbReference>
<reference evidence="50 51" key="1">
    <citation type="submission" date="2019-05" db="EMBL/GenBank/DDBJ databases">
        <title>A Chromosome-scale Meerkat (S. suricatta) Genome Assembly.</title>
        <authorList>
            <person name="Dudchenko O."/>
            <person name="Lieberman Aiden E."/>
            <person name="Tung J."/>
            <person name="Barreiro L.B."/>
            <person name="Clutton-Brock T.H."/>
        </authorList>
    </citation>
    <scope>NUCLEOTIDE SEQUENCE [LARGE SCALE GENOMIC DNA]</scope>
</reference>
<keyword evidence="12" id="KW-0597">Phosphoprotein</keyword>
<accession>A0A673V892</accession>
<dbReference type="InterPro" id="IPR039261">
    <property type="entry name" value="FNR_nucleotide-bd"/>
</dbReference>
<keyword evidence="9" id="KW-1017">Isopeptide bond</keyword>
<evidence type="ECO:0000256" key="7">
    <source>
        <dbReference type="ARBA" id="ARBA00022481"/>
    </source>
</evidence>
<keyword evidence="11" id="KW-0153">Cholesterol metabolism</keyword>
<comment type="function">
    <text evidence="34">Catalyzes the reduction of two molecules of cytochrome b5 using NADH as the electron donor.</text>
</comment>
<comment type="subunit">
    <text evidence="42">Interacts with POLD2. Interacts with NCBP1 and EIF4A3. Associates with the multiprotein exon junction complex (EJC). Interacts with RPS6KB1 (activated). Interacts with ERH. Interacts with THOC2, DDX39B and ZC3H11A; the interactions are ATP-dependent and indicative for an association with the TREX complex.</text>
</comment>
<feature type="binding site" evidence="45">
    <location>
        <position position="174"/>
    </location>
    <ligand>
        <name>FAD</name>
        <dbReference type="ChEBI" id="CHEBI:57692"/>
    </ligand>
</feature>
<evidence type="ECO:0000256" key="40">
    <source>
        <dbReference type="ARBA" id="ARBA00047465"/>
    </source>
</evidence>
<evidence type="ECO:0000256" key="32">
    <source>
        <dbReference type="ARBA" id="ARBA00023242"/>
    </source>
</evidence>
<keyword evidence="24" id="KW-0560">Oxidoreductase</keyword>
<keyword evidence="19" id="KW-0832">Ubl conjugation</keyword>
<dbReference type="CDD" id="cd06183">
    <property type="entry name" value="cyt_b5_reduct_like"/>
    <property type="match status" value="1"/>
</dbReference>
<evidence type="ECO:0000256" key="38">
    <source>
        <dbReference type="ARBA" id="ARBA00043234"/>
    </source>
</evidence>
<evidence type="ECO:0000256" key="37">
    <source>
        <dbReference type="ARBA" id="ARBA00039434"/>
    </source>
</evidence>
<dbReference type="PROSITE" id="PS50102">
    <property type="entry name" value="RRM"/>
    <property type="match status" value="1"/>
</dbReference>
<keyword evidence="33" id="KW-0449">Lipoprotein</keyword>
<evidence type="ECO:0000256" key="19">
    <source>
        <dbReference type="ARBA" id="ARBA00022843"/>
    </source>
</evidence>
<feature type="binding site" evidence="45">
    <location>
        <position position="142"/>
    </location>
    <ligand>
        <name>FAD</name>
        <dbReference type="ChEBI" id="CHEBI:57692"/>
    </ligand>
</feature>
<reference evidence="50" key="3">
    <citation type="submission" date="2025-09" db="UniProtKB">
        <authorList>
            <consortium name="Ensembl"/>
        </authorList>
    </citation>
    <scope>IDENTIFICATION</scope>
</reference>